<organism evidence="1 2">
    <name type="scientific">Tilletiopsis washingtonensis</name>
    <dbReference type="NCBI Taxonomy" id="58919"/>
    <lineage>
        <taxon>Eukaryota</taxon>
        <taxon>Fungi</taxon>
        <taxon>Dikarya</taxon>
        <taxon>Basidiomycota</taxon>
        <taxon>Ustilaginomycotina</taxon>
        <taxon>Exobasidiomycetes</taxon>
        <taxon>Entylomatales</taxon>
        <taxon>Entylomatales incertae sedis</taxon>
        <taxon>Tilletiopsis</taxon>
    </lineage>
</organism>
<evidence type="ECO:0000313" key="1">
    <source>
        <dbReference type="EMBL" id="PWN99139.1"/>
    </source>
</evidence>
<dbReference type="GeneID" id="37267198"/>
<protein>
    <submittedName>
        <fullName evidence="1">Uncharacterized protein</fullName>
    </submittedName>
</protein>
<evidence type="ECO:0000313" key="2">
    <source>
        <dbReference type="Proteomes" id="UP000245946"/>
    </source>
</evidence>
<keyword evidence="2" id="KW-1185">Reference proteome</keyword>
<proteinExistence type="predicted"/>
<name>A0A316ZC84_9BASI</name>
<gene>
    <name evidence="1" type="ORF">FA09DRAFT_243149</name>
</gene>
<dbReference type="EMBL" id="KZ819289">
    <property type="protein sequence ID" value="PWN99139.1"/>
    <property type="molecule type" value="Genomic_DNA"/>
</dbReference>
<dbReference type="AlphaFoldDB" id="A0A316ZC84"/>
<accession>A0A316ZC84</accession>
<dbReference type="Proteomes" id="UP000245946">
    <property type="component" value="Unassembled WGS sequence"/>
</dbReference>
<sequence>MVLLHSLEVTGSAVALAGGCWKDVEVLAGDFPDARGADGYAVQTRLEACGKADLMLLEARGSADWILLETQGADGNAAQPRLEACGKADLMVLEARGSADWILLEAQGADAYAAQPRSDWKRVEAPTGWCWKRRSLEDTCCADWKWLEALRSADDVEEH</sequence>
<dbReference type="RefSeq" id="XP_025599418.1">
    <property type="nucleotide sequence ID" value="XM_025739652.1"/>
</dbReference>
<reference evidence="1 2" key="1">
    <citation type="journal article" date="2018" name="Mol. Biol. Evol.">
        <title>Broad Genomic Sampling Reveals a Smut Pathogenic Ancestry of the Fungal Clade Ustilaginomycotina.</title>
        <authorList>
            <person name="Kijpornyongpan T."/>
            <person name="Mondo S.J."/>
            <person name="Barry K."/>
            <person name="Sandor L."/>
            <person name="Lee J."/>
            <person name="Lipzen A."/>
            <person name="Pangilinan J."/>
            <person name="LaButti K."/>
            <person name="Hainaut M."/>
            <person name="Henrissat B."/>
            <person name="Grigoriev I.V."/>
            <person name="Spatafora J.W."/>
            <person name="Aime M.C."/>
        </authorList>
    </citation>
    <scope>NUCLEOTIDE SEQUENCE [LARGE SCALE GENOMIC DNA]</scope>
    <source>
        <strain evidence="1 2">MCA 4186</strain>
    </source>
</reference>